<organism evidence="3 4">
    <name type="scientific">Arsukibacterium ikkense</name>
    <dbReference type="NCBI Taxonomy" id="336831"/>
    <lineage>
        <taxon>Bacteria</taxon>
        <taxon>Pseudomonadati</taxon>
        <taxon>Pseudomonadota</taxon>
        <taxon>Gammaproteobacteria</taxon>
        <taxon>Chromatiales</taxon>
        <taxon>Chromatiaceae</taxon>
        <taxon>Arsukibacterium</taxon>
    </lineage>
</organism>
<feature type="compositionally biased region" description="Polar residues" evidence="2">
    <location>
        <begin position="26"/>
        <end position="35"/>
    </location>
</feature>
<dbReference type="STRING" id="336831.WG68_15645"/>
<keyword evidence="4" id="KW-1185">Reference proteome</keyword>
<evidence type="ECO:0000256" key="1">
    <source>
        <dbReference type="SAM" id="Coils"/>
    </source>
</evidence>
<reference evidence="3 4" key="1">
    <citation type="submission" date="2015-03" db="EMBL/GenBank/DDBJ databases">
        <title>Draft genome sequences of two protease-producing strains of Arsukibacterium isolated from two cold and alkaline environments.</title>
        <authorList>
            <person name="Lylloff J.E."/>
            <person name="Skov L.B."/>
            <person name="Jepsen M."/>
            <person name="Hallin P.F."/>
            <person name="Sorensen S.J."/>
            <person name="Stougaard P."/>
            <person name="Glaring M.A."/>
        </authorList>
    </citation>
    <scope>NUCLEOTIDE SEQUENCE [LARGE SCALE GENOMIC DNA]</scope>
    <source>
        <strain evidence="3 4">GCM72</strain>
    </source>
</reference>
<feature type="coiled-coil region" evidence="1">
    <location>
        <begin position="66"/>
        <end position="93"/>
    </location>
</feature>
<dbReference type="EMBL" id="LAHO01000016">
    <property type="protein sequence ID" value="KKO44486.1"/>
    <property type="molecule type" value="Genomic_DNA"/>
</dbReference>
<accession>A0A0M2V1G6</accession>
<gene>
    <name evidence="3" type="ORF">WG68_15645</name>
</gene>
<evidence type="ECO:0000313" key="4">
    <source>
        <dbReference type="Proteomes" id="UP000034228"/>
    </source>
</evidence>
<dbReference type="PATRIC" id="fig|336831.14.peg.93"/>
<dbReference type="Proteomes" id="UP000034228">
    <property type="component" value="Unassembled WGS sequence"/>
</dbReference>
<dbReference type="Pfam" id="PF10987">
    <property type="entry name" value="DUF2806"/>
    <property type="match status" value="1"/>
</dbReference>
<sequence length="300" mass="33592">MSKVTPASGQQRLLRLARYHLGAPVTNRTSAPLTDTNHENADNTPGSAKHQQLAARSGAPEPVAELSLAQRVNRRLQMQRERQQQNLEKIMALALEYCPERVSAQEVDPDWFAQYCELVLDISNDNMQQLWAKILAGEIATPGRFSLKTLQTLQQMSHKEAQSLQLAASLSCRNRQEQSGRIYFGYIRKPSLWQLLTGRSMALLNLSQFGLSYPQILNLVDIGILHSVEIESGELQPGQAFSWQFQSQTLECTALQRGVVLQYYKYTAVGTELLPLLNSPTHSGYLAALQQQLAGVLQFK</sequence>
<comment type="caution">
    <text evidence="3">The sequence shown here is derived from an EMBL/GenBank/DDBJ whole genome shotgun (WGS) entry which is preliminary data.</text>
</comment>
<evidence type="ECO:0008006" key="5">
    <source>
        <dbReference type="Google" id="ProtNLM"/>
    </source>
</evidence>
<proteinExistence type="predicted"/>
<dbReference type="InterPro" id="IPR021254">
    <property type="entry name" value="DUF2806"/>
</dbReference>
<feature type="region of interest" description="Disordered" evidence="2">
    <location>
        <begin position="25"/>
        <end position="60"/>
    </location>
</feature>
<dbReference type="OrthoDB" id="886161at2"/>
<dbReference type="AlphaFoldDB" id="A0A0M2V1G6"/>
<keyword evidence="1" id="KW-0175">Coiled coil</keyword>
<dbReference type="RefSeq" id="WP_046558664.1">
    <property type="nucleotide sequence ID" value="NZ_LAHO01000016.1"/>
</dbReference>
<evidence type="ECO:0000313" key="3">
    <source>
        <dbReference type="EMBL" id="KKO44486.1"/>
    </source>
</evidence>
<name>A0A0M2V1G6_9GAMM</name>
<protein>
    <recommendedName>
        <fullName evidence="5">TIGR03899 family protein</fullName>
    </recommendedName>
</protein>
<dbReference type="NCBIfam" id="TIGR03899">
    <property type="entry name" value="TIGR03899 family protein"/>
    <property type="match status" value="1"/>
</dbReference>
<evidence type="ECO:0000256" key="2">
    <source>
        <dbReference type="SAM" id="MobiDB-lite"/>
    </source>
</evidence>